<keyword evidence="2" id="KW-1185">Reference proteome</keyword>
<dbReference type="AlphaFoldDB" id="A0A317EFN3"/>
<dbReference type="Proteomes" id="UP000245461">
    <property type="component" value="Unassembled WGS sequence"/>
</dbReference>
<organism evidence="1 2">
    <name type="scientific">Zavarzinia aquatilis</name>
    <dbReference type="NCBI Taxonomy" id="2211142"/>
    <lineage>
        <taxon>Bacteria</taxon>
        <taxon>Pseudomonadati</taxon>
        <taxon>Pseudomonadota</taxon>
        <taxon>Alphaproteobacteria</taxon>
        <taxon>Rhodospirillales</taxon>
        <taxon>Zavarziniaceae</taxon>
        <taxon>Zavarzinia</taxon>
    </lineage>
</organism>
<sequence>MFYSPPLRVVVENGAEWTFETLVVGSDGHARRLPGGARFTEAEGRKACAAHVIAQMRVDRDVTQRRKDARIALVAIVDLASWQDLCLAYGLDNEGEGRQS</sequence>
<gene>
    <name evidence="1" type="ORF">DKG74_02355</name>
</gene>
<comment type="caution">
    <text evidence="1">The sequence shown here is derived from an EMBL/GenBank/DDBJ whole genome shotgun (WGS) entry which is preliminary data.</text>
</comment>
<dbReference type="RefSeq" id="WP_109902179.1">
    <property type="nucleotide sequence ID" value="NZ_QGLE01000001.1"/>
</dbReference>
<name>A0A317EFN3_9PROT</name>
<reference evidence="1 2" key="1">
    <citation type="submission" date="2018-05" db="EMBL/GenBank/DDBJ databases">
        <title>Zavarzinia sp. HR-AS.</title>
        <authorList>
            <person name="Lee Y."/>
            <person name="Jeon C.O."/>
        </authorList>
    </citation>
    <scope>NUCLEOTIDE SEQUENCE [LARGE SCALE GENOMIC DNA]</scope>
    <source>
        <strain evidence="1 2">HR-AS</strain>
    </source>
</reference>
<protein>
    <submittedName>
        <fullName evidence="1">Uncharacterized protein</fullName>
    </submittedName>
</protein>
<dbReference type="EMBL" id="QGLE01000001">
    <property type="protein sequence ID" value="PWR25817.1"/>
    <property type="molecule type" value="Genomic_DNA"/>
</dbReference>
<accession>A0A317EFN3</accession>
<proteinExistence type="predicted"/>
<evidence type="ECO:0000313" key="2">
    <source>
        <dbReference type="Proteomes" id="UP000245461"/>
    </source>
</evidence>
<evidence type="ECO:0000313" key="1">
    <source>
        <dbReference type="EMBL" id="PWR25817.1"/>
    </source>
</evidence>